<evidence type="ECO:0000313" key="8">
    <source>
        <dbReference type="Proteomes" id="UP001283361"/>
    </source>
</evidence>
<dbReference type="InterPro" id="IPR008936">
    <property type="entry name" value="Rho_GTPase_activation_prot"/>
</dbReference>
<feature type="domain" description="Calponin-homology (CH)" evidence="6">
    <location>
        <begin position="158"/>
        <end position="273"/>
    </location>
</feature>
<keyword evidence="4" id="KW-0175">Coiled coil</keyword>
<dbReference type="PROSITE" id="PS50021">
    <property type="entry name" value="CH"/>
    <property type="match status" value="1"/>
</dbReference>
<dbReference type="GO" id="GO:0005096">
    <property type="term" value="F:GTPase activator activity"/>
    <property type="evidence" value="ECO:0007669"/>
    <property type="project" value="TreeGrafter"/>
</dbReference>
<dbReference type="PROSITE" id="PS50018">
    <property type="entry name" value="RAS_GTPASE_ACTIV_2"/>
    <property type="match status" value="1"/>
</dbReference>
<dbReference type="Pfam" id="PF00612">
    <property type="entry name" value="IQ"/>
    <property type="match status" value="4"/>
</dbReference>
<dbReference type="FunFam" id="1.10.506.10:FF:000004">
    <property type="entry name" value="IQ motif containing GTPase activating protein 1"/>
    <property type="match status" value="1"/>
</dbReference>
<evidence type="ECO:0008006" key="9">
    <source>
        <dbReference type="Google" id="ProtNLM"/>
    </source>
</evidence>
<keyword evidence="3" id="KW-0112">Calmodulin-binding</keyword>
<dbReference type="Gene3D" id="1.10.418.10">
    <property type="entry name" value="Calponin-like domain"/>
    <property type="match status" value="1"/>
</dbReference>
<evidence type="ECO:0000256" key="2">
    <source>
        <dbReference type="ARBA" id="ARBA00022737"/>
    </source>
</evidence>
<dbReference type="Gene3D" id="1.10.506.10">
    <property type="entry name" value="GTPase Activation - p120gap, domain 1"/>
    <property type="match status" value="1"/>
</dbReference>
<keyword evidence="8" id="KW-1185">Reference proteome</keyword>
<protein>
    <recommendedName>
        <fullName evidence="9">Ras GTPase-activating-like protein IQGAP1</fullName>
    </recommendedName>
</protein>
<dbReference type="GO" id="GO:0005516">
    <property type="term" value="F:calmodulin binding"/>
    <property type="evidence" value="ECO:0007669"/>
    <property type="project" value="UniProtKB-KW"/>
</dbReference>
<dbReference type="Gene3D" id="1.20.5.190">
    <property type="match status" value="2"/>
</dbReference>
<dbReference type="SUPFAM" id="SSF52540">
    <property type="entry name" value="P-loop containing nucleoside triphosphate hydrolases"/>
    <property type="match status" value="1"/>
</dbReference>
<evidence type="ECO:0000313" key="7">
    <source>
        <dbReference type="EMBL" id="KAK3791359.1"/>
    </source>
</evidence>
<dbReference type="CDD" id="cd05127">
    <property type="entry name" value="RasGAP_IQGAP_like"/>
    <property type="match status" value="1"/>
</dbReference>
<keyword evidence="2" id="KW-0677">Repeat</keyword>
<feature type="coiled-coil region" evidence="4">
    <location>
        <begin position="282"/>
        <end position="309"/>
    </location>
</feature>
<dbReference type="GO" id="GO:1903479">
    <property type="term" value="P:mitotic actomyosin contractile ring assembly actin filament organization"/>
    <property type="evidence" value="ECO:0007669"/>
    <property type="project" value="TreeGrafter"/>
</dbReference>
<proteinExistence type="predicted"/>
<keyword evidence="1" id="KW-0597">Phosphoprotein</keyword>
<reference evidence="7" key="1">
    <citation type="journal article" date="2023" name="G3 (Bethesda)">
        <title>A reference genome for the long-term kleptoplast-retaining sea slug Elysia crispata morphotype clarki.</title>
        <authorList>
            <person name="Eastman K.E."/>
            <person name="Pendleton A.L."/>
            <person name="Shaikh M.A."/>
            <person name="Suttiyut T."/>
            <person name="Ogas R."/>
            <person name="Tomko P."/>
            <person name="Gavelis G."/>
            <person name="Widhalm J.R."/>
            <person name="Wisecaver J.H."/>
        </authorList>
    </citation>
    <scope>NUCLEOTIDE SEQUENCE</scope>
    <source>
        <strain evidence="7">ECLA1</strain>
    </source>
</reference>
<dbReference type="SMART" id="SM00033">
    <property type="entry name" value="CH"/>
    <property type="match status" value="1"/>
</dbReference>
<evidence type="ECO:0000256" key="1">
    <source>
        <dbReference type="ARBA" id="ARBA00022553"/>
    </source>
</evidence>
<dbReference type="PANTHER" id="PTHR14149:SF14">
    <property type="entry name" value="CALPONIN-HOMOLOGY (CH) DOMAIN-CONTAINING PROTEIN"/>
    <property type="match status" value="1"/>
</dbReference>
<dbReference type="PROSITE" id="PS50096">
    <property type="entry name" value="IQ"/>
    <property type="match status" value="4"/>
</dbReference>
<dbReference type="Pfam" id="PF00616">
    <property type="entry name" value="RasGAP"/>
    <property type="match status" value="1"/>
</dbReference>
<dbReference type="InterPro" id="IPR027417">
    <property type="entry name" value="P-loop_NTPase"/>
</dbReference>
<organism evidence="7 8">
    <name type="scientific">Elysia crispata</name>
    <name type="common">lettuce slug</name>
    <dbReference type="NCBI Taxonomy" id="231223"/>
    <lineage>
        <taxon>Eukaryota</taxon>
        <taxon>Metazoa</taxon>
        <taxon>Spiralia</taxon>
        <taxon>Lophotrochozoa</taxon>
        <taxon>Mollusca</taxon>
        <taxon>Gastropoda</taxon>
        <taxon>Heterobranchia</taxon>
        <taxon>Euthyneura</taxon>
        <taxon>Panpulmonata</taxon>
        <taxon>Sacoglossa</taxon>
        <taxon>Placobranchoidea</taxon>
        <taxon>Plakobranchidae</taxon>
        <taxon>Elysia</taxon>
    </lineage>
</organism>
<dbReference type="GO" id="GO:0005938">
    <property type="term" value="C:cell cortex"/>
    <property type="evidence" value="ECO:0007669"/>
    <property type="project" value="TreeGrafter"/>
</dbReference>
<dbReference type="GO" id="GO:0051015">
    <property type="term" value="F:actin filament binding"/>
    <property type="evidence" value="ECO:0007669"/>
    <property type="project" value="TreeGrafter"/>
</dbReference>
<dbReference type="InterPro" id="IPR001715">
    <property type="entry name" value="CH_dom"/>
</dbReference>
<evidence type="ECO:0000259" key="5">
    <source>
        <dbReference type="PROSITE" id="PS50018"/>
    </source>
</evidence>
<name>A0AAE1AP72_9GAST</name>
<evidence type="ECO:0000256" key="4">
    <source>
        <dbReference type="SAM" id="Coils"/>
    </source>
</evidence>
<dbReference type="EMBL" id="JAWDGP010001473">
    <property type="protein sequence ID" value="KAK3791359.1"/>
    <property type="molecule type" value="Genomic_DNA"/>
</dbReference>
<dbReference type="InterPro" id="IPR000048">
    <property type="entry name" value="IQ_motif_EF-hand-BS"/>
</dbReference>
<dbReference type="FunFam" id="1.10.418.10:FF:000013">
    <property type="entry name" value="IQ motif containing GTPase activating protein 1"/>
    <property type="match status" value="1"/>
</dbReference>
<dbReference type="InterPro" id="IPR000593">
    <property type="entry name" value="RasGAP_C"/>
</dbReference>
<dbReference type="Pfam" id="PF03836">
    <property type="entry name" value="RasGAP_C"/>
    <property type="match status" value="1"/>
</dbReference>
<evidence type="ECO:0000256" key="3">
    <source>
        <dbReference type="ARBA" id="ARBA00022860"/>
    </source>
</evidence>
<dbReference type="SUPFAM" id="SSF143885">
    <property type="entry name" value="RGC domain-like"/>
    <property type="match status" value="1"/>
</dbReference>
<dbReference type="InterPro" id="IPR001936">
    <property type="entry name" value="RasGAP_dom"/>
</dbReference>
<accession>A0AAE1AP72</accession>
<sequence>MCTFANGSLISERPICVVPDPPSFPPADCPLVGQAVSLTWRGHHSVVSCREPASRRLDQQVGLMPYEECVHGDKQPIGRLLSCENNGKQKCLWGLTIELSAALCIWACLCIFSMSGRNLCSPFDKTSQTGHPLKCERGYTVLSEELTWFCHCSVPCHRLGNWAVQRWIEACVNEELPATTELEEGLRNGVQLAKLGHFFAPSVVPLKKIYDKELTRYTSRGLHFRHTDNINHWLRAMEEIGLPSIFYPETTDIYDRKNMPKAVYCVHALSLFLFKLGLAPQIQDLYGKINFTEEEISAMRQELDKYGIQMPAFSKIGGILANELSVDDAALHAAIIAINEAIDQQLAPETYAALQNPSAMLVNLELGTPEEYQDLLFRAKDVKAENARNKSLDPDSTYEHDVYDELLTQAEIQGNINKVNTNLAVRRLNEALLSGDMTTLLEALQSPALSLKDVKSENIDFYAQSLLRLRQAKPEDDSLNKDEIQNAVNEANLEADVEYQKSQTVLMVNEALVGQDPDLLMKSLQNPVVQLTPVDSSVGQLYLEELASMRNEKGENLEFDEIDAALQVIATIVDINKAIDVGDSQMTCKALQNPAAHITNLDENNQDKYQTSLATQKSNKADQPNDQLTHAEIVACIECVNAQQEEEHQRILAITKINEAIDKGDENETVEALQLPAAKLHNIQPEQAFHYQVLLAKRKDKKAEESHDEVAELWLEEIQTCVDKGNSNAEEGIKISTSVAAVNEALAAGDQELVLSALCASDLNLHSVTGDCIVGYKASLDEAVEESSSQGETGSGWMMNRLKDNTKFFYNIHTKQHAWTRGDSVVKDYSLLTRDEIQRVVSEVTAKHDREMLFKANENLITKIQAHVRGHKVRKAYKERVDFMTRQLPAIMKIQAFWRGMKQRRKYKDRVNYIKDNTDSVIVLQSYVRMWRAKKAYQDRLQYFKDNEHAIVKIQAHFRSNLAQNDYKALTQDENPPLAVVRKFVHLLDASDNDYAEELELQKLRQQVVAEIRSNQQLEHDLDQMDIKIGLLIKNRITLQDVVTHNKKLTKLGEEGKRGLYGGGLKALSKENHARLETYQHLFYLLQTCPNYLAKLIFEMPQSRTTKFMEAVIYSLFNYGANQREEYLLTKLFQTALEEEINSKVDKMTDIVTGNPLVVKMIVGFNRNQRGQNALKEMLNPLITKIIEDRNLRINTNPVEVYKAWVNQMESSTGKASGLPYDVSTEQALKHDEVKEQIEETIKRLQDVTDLFLNKILTSLDSIPYGMRYMAKVMQECLTKKFPDALEKDVLKIVGNLLYYRYINSAIVAPDAFDIVNIGAEKALTSDQRRNLGSIAKILQFAASNKGFGGESSYLASMNDYIRNSHEKFKKYCQAACDVEMPEKKFNVDQYSDVTMIAKPVVYISVGEIVNTHQLLLKHQDTIAPDASDPLHELLEDLGEAPPTIDELLGTELTGDEAANDALRQQMAKTEISLTLYNKFEVQTDDKADMKSLLIRTKRLIVDVIACQPGDNLLVVLDTPCSGPQEELHQAIVKRRDLVNQKVAETEAAQGSKKLVRHASILGDTRLPIEKMKLKVKDSLRTLELAGMASKKNKYQELLNSIVQDIRNQRRYRTNRKQELIRLRATIKSLSEKRTFYESQIDFYNKYVKTCMDSFQQKDRKSKRTSFFARETKKQAGTVSYTAARLHEKGVVLEIEGLTQSQFKNMVLEISSTEDPGTFSIDVKFMGVNVDKVEVVFQDLLQLQYEGVAVMKMFNKAKVNVNLLIFLLNRKFYGKQLGKK</sequence>
<dbReference type="Proteomes" id="UP001283361">
    <property type="component" value="Unassembled WGS sequence"/>
</dbReference>
<dbReference type="Pfam" id="PF00307">
    <property type="entry name" value="CH"/>
    <property type="match status" value="1"/>
</dbReference>
<feature type="domain" description="Ras-GAP" evidence="5">
    <location>
        <begin position="1124"/>
        <end position="1344"/>
    </location>
</feature>
<gene>
    <name evidence="7" type="ORF">RRG08_012541</name>
</gene>
<comment type="caution">
    <text evidence="7">The sequence shown here is derived from an EMBL/GenBank/DDBJ whole genome shotgun (WGS) entry which is preliminary data.</text>
</comment>
<dbReference type="SUPFAM" id="SSF48350">
    <property type="entry name" value="GTPase activation domain, GAP"/>
    <property type="match status" value="1"/>
</dbReference>
<evidence type="ECO:0000259" key="6">
    <source>
        <dbReference type="PROSITE" id="PS50021"/>
    </source>
</evidence>
<dbReference type="SMART" id="SM00323">
    <property type="entry name" value="RasGAP"/>
    <property type="match status" value="1"/>
</dbReference>
<dbReference type="InterPro" id="IPR036872">
    <property type="entry name" value="CH_dom_sf"/>
</dbReference>
<dbReference type="SMART" id="SM00015">
    <property type="entry name" value="IQ"/>
    <property type="match status" value="4"/>
</dbReference>
<dbReference type="SUPFAM" id="SSF47576">
    <property type="entry name" value="Calponin-homology domain, CH-domain"/>
    <property type="match status" value="1"/>
</dbReference>
<dbReference type="PANTHER" id="PTHR14149">
    <property type="entry name" value="RAS GTPASE-ACTIVATING PROTEIN WITH IQ MOTIF"/>
    <property type="match status" value="1"/>
</dbReference>